<name>A0A0B1SX41_OESDE</name>
<proteinExistence type="predicted"/>
<gene>
    <name evidence="1" type="ORF">OESDEN_12477</name>
</gene>
<evidence type="ECO:0000313" key="2">
    <source>
        <dbReference type="Proteomes" id="UP000053660"/>
    </source>
</evidence>
<protein>
    <submittedName>
        <fullName evidence="1">Uncharacterized protein</fullName>
    </submittedName>
</protein>
<reference evidence="1 2" key="1">
    <citation type="submission" date="2014-03" db="EMBL/GenBank/DDBJ databases">
        <title>Draft genome of the hookworm Oesophagostomum dentatum.</title>
        <authorList>
            <person name="Mitreva M."/>
        </authorList>
    </citation>
    <scope>NUCLEOTIDE SEQUENCE [LARGE SCALE GENOMIC DNA]</scope>
    <source>
        <strain evidence="1 2">OD-Hann</strain>
    </source>
</reference>
<dbReference type="Proteomes" id="UP000053660">
    <property type="component" value="Unassembled WGS sequence"/>
</dbReference>
<organism evidence="1 2">
    <name type="scientific">Oesophagostomum dentatum</name>
    <name type="common">Nodular worm</name>
    <dbReference type="NCBI Taxonomy" id="61180"/>
    <lineage>
        <taxon>Eukaryota</taxon>
        <taxon>Metazoa</taxon>
        <taxon>Ecdysozoa</taxon>
        <taxon>Nematoda</taxon>
        <taxon>Chromadorea</taxon>
        <taxon>Rhabditida</taxon>
        <taxon>Rhabditina</taxon>
        <taxon>Rhabditomorpha</taxon>
        <taxon>Strongyloidea</taxon>
        <taxon>Strongylidae</taxon>
        <taxon>Oesophagostomum</taxon>
    </lineage>
</organism>
<sequence length="109" mass="12352">MPARILIIDPSGLVRRSDSVGYVSSYSSMATESVDYLFPPLMRRRTKSDLVSAMSVEPLQPAWTNPLECSAFTHWRPETLQSTVSEADLEAYETRRKKSADEKAKKKKK</sequence>
<dbReference type="AlphaFoldDB" id="A0A0B1SX41"/>
<accession>A0A0B1SX41</accession>
<keyword evidence="2" id="KW-1185">Reference proteome</keyword>
<evidence type="ECO:0000313" key="1">
    <source>
        <dbReference type="EMBL" id="KHJ87740.1"/>
    </source>
</evidence>
<dbReference type="EMBL" id="KN557122">
    <property type="protein sequence ID" value="KHJ87740.1"/>
    <property type="molecule type" value="Genomic_DNA"/>
</dbReference>